<evidence type="ECO:0000313" key="12">
    <source>
        <dbReference type="Proteomes" id="UP001500620"/>
    </source>
</evidence>
<evidence type="ECO:0000256" key="5">
    <source>
        <dbReference type="ARBA" id="ARBA00022741"/>
    </source>
</evidence>
<comment type="catalytic activity">
    <reaction evidence="1">
        <text>ATP + protein L-histidine = ADP + protein N-phospho-L-histidine.</text>
        <dbReference type="EC" id="2.7.13.3"/>
    </reaction>
</comment>
<protein>
    <recommendedName>
        <fullName evidence="2">histidine kinase</fullName>
        <ecNumber evidence="2">2.7.13.3</ecNumber>
    </recommendedName>
</protein>
<keyword evidence="8" id="KW-0902">Two-component regulatory system</keyword>
<feature type="transmembrane region" description="Helical" evidence="9">
    <location>
        <begin position="88"/>
        <end position="109"/>
    </location>
</feature>
<accession>A0ABP8DIU1</accession>
<dbReference type="SUPFAM" id="SSF55874">
    <property type="entry name" value="ATPase domain of HSP90 chaperone/DNA topoisomerase II/histidine kinase"/>
    <property type="match status" value="1"/>
</dbReference>
<dbReference type="Pfam" id="PF02518">
    <property type="entry name" value="HATPase_c"/>
    <property type="match status" value="1"/>
</dbReference>
<dbReference type="SMART" id="SM00387">
    <property type="entry name" value="HATPase_c"/>
    <property type="match status" value="1"/>
</dbReference>
<proteinExistence type="predicted"/>
<dbReference type="Proteomes" id="UP001500620">
    <property type="component" value="Unassembled WGS sequence"/>
</dbReference>
<evidence type="ECO:0000256" key="2">
    <source>
        <dbReference type="ARBA" id="ARBA00012438"/>
    </source>
</evidence>
<dbReference type="EMBL" id="BAABAT010000025">
    <property type="protein sequence ID" value="GAA4256867.1"/>
    <property type="molecule type" value="Genomic_DNA"/>
</dbReference>
<gene>
    <name evidence="11" type="ORF">GCM10022255_071450</name>
</gene>
<evidence type="ECO:0000256" key="7">
    <source>
        <dbReference type="ARBA" id="ARBA00022840"/>
    </source>
</evidence>
<evidence type="ECO:0000256" key="3">
    <source>
        <dbReference type="ARBA" id="ARBA00022553"/>
    </source>
</evidence>
<dbReference type="InterPro" id="IPR003594">
    <property type="entry name" value="HATPase_dom"/>
</dbReference>
<sequence length="576" mass="61019">MRSIPLGRPWRLMPLAVLVAAGCVAYWTWRGQDPLWTVLAAAGDLAAIGGGLIARTRRPDSRVGPLLLAWGAYGLVGGVGGWDSGALLVLWFAATPLYWVLLGHVLLTYPDGRAQTRAERWFLRAAYATPLLWLGIAAFAEPAWLTGCRAGECPGNPVLIHPSVAVVHALYYVARPIVAAGLGLWLLALIARRRSRMTPARRRTAAPVLWAAAGPLGNFLYTSGLNLASFATRVPHVLYDIYTWGNVVVAFWVPAALVAGLYRSRLARADVATMLVRLRSATVEDLQAGLAEVLRDPTLQIVEPPAEPEPSAPPDPRVATELGEGALLLHHPSAREEDPELFDAAVTAAAVTLDNARLTARVQAQLAEATASRERLLHAADAERGRVERDLHDGAQQQLIGVGMALESARLALPEHSAAAALLDDARGQLRASIAELRALARGLRPALLAERGLEVALDELRRRAPLPVTVRADLPGRLDAAAETAAYFVVAEALQNATKHAPGGRVEIRLSHGDGELVVAVRDDGPGGADQRRGTGLRGLADRVAAIGGRLTVDSPAGGGTTVTARVPAAVRGGA</sequence>
<keyword evidence="6 11" id="KW-0418">Kinase</keyword>
<evidence type="ECO:0000256" key="8">
    <source>
        <dbReference type="ARBA" id="ARBA00023012"/>
    </source>
</evidence>
<keyword evidence="9" id="KW-0472">Membrane</keyword>
<dbReference type="CDD" id="cd16917">
    <property type="entry name" value="HATPase_UhpB-NarQ-NarX-like"/>
    <property type="match status" value="1"/>
</dbReference>
<dbReference type="PANTHER" id="PTHR24421:SF10">
    <property type="entry name" value="NITRATE_NITRITE SENSOR PROTEIN NARQ"/>
    <property type="match status" value="1"/>
</dbReference>
<evidence type="ECO:0000256" key="1">
    <source>
        <dbReference type="ARBA" id="ARBA00000085"/>
    </source>
</evidence>
<dbReference type="InterPro" id="IPR011712">
    <property type="entry name" value="Sig_transdc_His_kin_sub3_dim/P"/>
</dbReference>
<feature type="domain" description="Histidine kinase" evidence="10">
    <location>
        <begin position="490"/>
        <end position="572"/>
    </location>
</feature>
<feature type="transmembrane region" description="Helical" evidence="9">
    <location>
        <begin position="66"/>
        <end position="82"/>
    </location>
</feature>
<keyword evidence="9" id="KW-0812">Transmembrane</keyword>
<dbReference type="Gene3D" id="3.30.565.10">
    <property type="entry name" value="Histidine kinase-like ATPase, C-terminal domain"/>
    <property type="match status" value="1"/>
</dbReference>
<dbReference type="InterPro" id="IPR005467">
    <property type="entry name" value="His_kinase_dom"/>
</dbReference>
<dbReference type="PROSITE" id="PS50109">
    <property type="entry name" value="HIS_KIN"/>
    <property type="match status" value="1"/>
</dbReference>
<dbReference type="PANTHER" id="PTHR24421">
    <property type="entry name" value="NITRATE/NITRITE SENSOR PROTEIN NARX-RELATED"/>
    <property type="match status" value="1"/>
</dbReference>
<dbReference type="GO" id="GO:0016301">
    <property type="term" value="F:kinase activity"/>
    <property type="evidence" value="ECO:0007669"/>
    <property type="project" value="UniProtKB-KW"/>
</dbReference>
<feature type="transmembrane region" description="Helical" evidence="9">
    <location>
        <begin position="169"/>
        <end position="191"/>
    </location>
</feature>
<keyword evidence="7" id="KW-0067">ATP-binding</keyword>
<keyword evidence="9" id="KW-1133">Transmembrane helix</keyword>
<keyword evidence="4" id="KW-0808">Transferase</keyword>
<name>A0ABP8DIU1_9ACTN</name>
<evidence type="ECO:0000313" key="11">
    <source>
        <dbReference type="EMBL" id="GAA4256867.1"/>
    </source>
</evidence>
<dbReference type="RefSeq" id="WP_345133834.1">
    <property type="nucleotide sequence ID" value="NZ_BAABAT010000025.1"/>
</dbReference>
<keyword evidence="3" id="KW-0597">Phosphoprotein</keyword>
<organism evidence="11 12">
    <name type="scientific">Dactylosporangium darangshiense</name>
    <dbReference type="NCBI Taxonomy" id="579108"/>
    <lineage>
        <taxon>Bacteria</taxon>
        <taxon>Bacillati</taxon>
        <taxon>Actinomycetota</taxon>
        <taxon>Actinomycetes</taxon>
        <taxon>Micromonosporales</taxon>
        <taxon>Micromonosporaceae</taxon>
        <taxon>Dactylosporangium</taxon>
    </lineage>
</organism>
<dbReference type="InterPro" id="IPR036890">
    <property type="entry name" value="HATPase_C_sf"/>
</dbReference>
<dbReference type="InterPro" id="IPR050482">
    <property type="entry name" value="Sensor_HK_TwoCompSys"/>
</dbReference>
<keyword evidence="5" id="KW-0547">Nucleotide-binding</keyword>
<evidence type="ECO:0000256" key="4">
    <source>
        <dbReference type="ARBA" id="ARBA00022679"/>
    </source>
</evidence>
<evidence type="ECO:0000259" key="10">
    <source>
        <dbReference type="PROSITE" id="PS50109"/>
    </source>
</evidence>
<dbReference type="Pfam" id="PF07730">
    <property type="entry name" value="HisKA_3"/>
    <property type="match status" value="1"/>
</dbReference>
<evidence type="ECO:0000256" key="9">
    <source>
        <dbReference type="SAM" id="Phobius"/>
    </source>
</evidence>
<feature type="transmembrane region" description="Helical" evidence="9">
    <location>
        <begin position="121"/>
        <end position="140"/>
    </location>
</feature>
<evidence type="ECO:0000256" key="6">
    <source>
        <dbReference type="ARBA" id="ARBA00022777"/>
    </source>
</evidence>
<dbReference type="PROSITE" id="PS51257">
    <property type="entry name" value="PROKAR_LIPOPROTEIN"/>
    <property type="match status" value="1"/>
</dbReference>
<comment type="caution">
    <text evidence="11">The sequence shown here is derived from an EMBL/GenBank/DDBJ whole genome shotgun (WGS) entry which is preliminary data.</text>
</comment>
<reference evidence="12" key="1">
    <citation type="journal article" date="2019" name="Int. J. Syst. Evol. Microbiol.">
        <title>The Global Catalogue of Microorganisms (GCM) 10K type strain sequencing project: providing services to taxonomists for standard genome sequencing and annotation.</title>
        <authorList>
            <consortium name="The Broad Institute Genomics Platform"/>
            <consortium name="The Broad Institute Genome Sequencing Center for Infectious Disease"/>
            <person name="Wu L."/>
            <person name="Ma J."/>
        </authorList>
    </citation>
    <scope>NUCLEOTIDE SEQUENCE [LARGE SCALE GENOMIC DNA]</scope>
    <source>
        <strain evidence="12">JCM 17441</strain>
    </source>
</reference>
<feature type="transmembrane region" description="Helical" evidence="9">
    <location>
        <begin position="203"/>
        <end position="221"/>
    </location>
</feature>
<feature type="transmembrane region" description="Helical" evidence="9">
    <location>
        <begin position="35"/>
        <end position="54"/>
    </location>
</feature>
<feature type="transmembrane region" description="Helical" evidence="9">
    <location>
        <begin position="12"/>
        <end position="29"/>
    </location>
</feature>
<feature type="transmembrane region" description="Helical" evidence="9">
    <location>
        <begin position="241"/>
        <end position="262"/>
    </location>
</feature>
<dbReference type="Gene3D" id="1.20.5.1930">
    <property type="match status" value="1"/>
</dbReference>
<dbReference type="EC" id="2.7.13.3" evidence="2"/>
<keyword evidence="12" id="KW-1185">Reference proteome</keyword>